<feature type="compositionally biased region" description="Basic and acidic residues" evidence="1">
    <location>
        <begin position="306"/>
        <end position="315"/>
    </location>
</feature>
<evidence type="ECO:0000313" key="3">
    <source>
        <dbReference type="EMBL" id="MBB4963875.1"/>
    </source>
</evidence>
<gene>
    <name evidence="3" type="ORF">F4559_001234</name>
</gene>
<feature type="region of interest" description="Disordered" evidence="1">
    <location>
        <begin position="267"/>
        <end position="321"/>
    </location>
</feature>
<accession>A0A7W7WU41</accession>
<feature type="signal peptide" evidence="2">
    <location>
        <begin position="1"/>
        <end position="22"/>
    </location>
</feature>
<keyword evidence="4" id="KW-1185">Reference proteome</keyword>
<keyword evidence="2" id="KW-0732">Signal</keyword>
<evidence type="ECO:0000256" key="2">
    <source>
        <dbReference type="SAM" id="SignalP"/>
    </source>
</evidence>
<proteinExistence type="predicted"/>
<organism evidence="3 4">
    <name type="scientific">Saccharothrix violaceirubra</name>
    <dbReference type="NCBI Taxonomy" id="413306"/>
    <lineage>
        <taxon>Bacteria</taxon>
        <taxon>Bacillati</taxon>
        <taxon>Actinomycetota</taxon>
        <taxon>Actinomycetes</taxon>
        <taxon>Pseudonocardiales</taxon>
        <taxon>Pseudonocardiaceae</taxon>
        <taxon>Saccharothrix</taxon>
    </lineage>
</organism>
<feature type="chain" id="PRO_5031372153" description="LVIVD repeat-containing protein" evidence="2">
    <location>
        <begin position="23"/>
        <end position="518"/>
    </location>
</feature>
<evidence type="ECO:0000313" key="4">
    <source>
        <dbReference type="Proteomes" id="UP000542674"/>
    </source>
</evidence>
<dbReference type="SUPFAM" id="SSF101898">
    <property type="entry name" value="NHL repeat"/>
    <property type="match status" value="1"/>
</dbReference>
<dbReference type="EMBL" id="JACHJS010000001">
    <property type="protein sequence ID" value="MBB4963875.1"/>
    <property type="molecule type" value="Genomic_DNA"/>
</dbReference>
<name>A0A7W7WU41_9PSEU</name>
<protein>
    <recommendedName>
        <fullName evidence="5">LVIVD repeat-containing protein</fullName>
    </recommendedName>
</protein>
<reference evidence="3 4" key="1">
    <citation type="submission" date="2020-08" db="EMBL/GenBank/DDBJ databases">
        <title>Sequencing the genomes of 1000 actinobacteria strains.</title>
        <authorList>
            <person name="Klenk H.-P."/>
        </authorList>
    </citation>
    <scope>NUCLEOTIDE SEQUENCE [LARGE SCALE GENOMIC DNA]</scope>
    <source>
        <strain evidence="3 4">DSM 45084</strain>
    </source>
</reference>
<dbReference type="RefSeq" id="WP_184666616.1">
    <property type="nucleotide sequence ID" value="NZ_BAABAI010000034.1"/>
</dbReference>
<comment type="caution">
    <text evidence="3">The sequence shown here is derived from an EMBL/GenBank/DDBJ whole genome shotgun (WGS) entry which is preliminary data.</text>
</comment>
<evidence type="ECO:0008006" key="5">
    <source>
        <dbReference type="Google" id="ProtNLM"/>
    </source>
</evidence>
<dbReference type="AlphaFoldDB" id="A0A7W7WU41"/>
<sequence>MRVLAGAVALVLAFVGQGVANAAQPETPDVTPAPKANFQAASKNVELRAAIPDTAGAISINFIEYRHRDVAFVSGTWGLKTYDVTRPDQPKLLDHLTKKDIALPGDDPEQRFWENEDVTVDPVRKLVFLARERNAFGRQPGGERPTGVYIISAENPANLELLSFASMGTGHITTCVNDCQYLWTTGYDGTPSTDPDTYRRSGKVFVTDIRDPRNPKTSPTYVDLNRNQGETHMTHDVQVDSEGVAWVTGTGGTRGYWTRGWHRDPLTGKHRKATPTDPVAYAGGAAPKLDMPTSFSHNALRPTGRTLKDGPRPTRENPAGSLLLHTEEAYGSPTCKDQGRFVISSLQGSTDGESWRATPDKPFTLKTVGIWSPDDQEGTIPGPDAFCSAHYFDLKNRIVAYSWYEQGTRFLDISDPAKPIQIAYWRPDGAVSWAPYFHRDRVYVADYARGVEIVKLTKGAYDAQETHTNVQLTTSAVTESIHSTEGPRKRLPLAPDPQYGIACPMLVGRGCGDGSACC</sequence>
<dbReference type="Proteomes" id="UP000542674">
    <property type="component" value="Unassembled WGS sequence"/>
</dbReference>
<evidence type="ECO:0000256" key="1">
    <source>
        <dbReference type="SAM" id="MobiDB-lite"/>
    </source>
</evidence>